<accession>A0ABV2QIE0</accession>
<gene>
    <name evidence="1" type="ORF">ABIE21_000291</name>
</gene>
<keyword evidence="2" id="KW-1185">Reference proteome</keyword>
<evidence type="ECO:0000313" key="1">
    <source>
        <dbReference type="EMBL" id="MET4580801.1"/>
    </source>
</evidence>
<name>A0ABV2QIE0_9MICO</name>
<dbReference type="EMBL" id="JBEPSJ010000001">
    <property type="protein sequence ID" value="MET4580801.1"/>
    <property type="molecule type" value="Genomic_DNA"/>
</dbReference>
<protein>
    <submittedName>
        <fullName evidence="1">Uncharacterized protein</fullName>
    </submittedName>
</protein>
<comment type="caution">
    <text evidence="1">The sequence shown here is derived from an EMBL/GenBank/DDBJ whole genome shotgun (WGS) entry which is preliminary data.</text>
</comment>
<evidence type="ECO:0000313" key="2">
    <source>
        <dbReference type="Proteomes" id="UP001549257"/>
    </source>
</evidence>
<organism evidence="1 2">
    <name type="scientific">Conyzicola nivalis</name>
    <dbReference type="NCBI Taxonomy" id="1477021"/>
    <lineage>
        <taxon>Bacteria</taxon>
        <taxon>Bacillati</taxon>
        <taxon>Actinomycetota</taxon>
        <taxon>Actinomycetes</taxon>
        <taxon>Micrococcales</taxon>
        <taxon>Microbacteriaceae</taxon>
        <taxon>Conyzicola</taxon>
    </lineage>
</organism>
<dbReference type="Proteomes" id="UP001549257">
    <property type="component" value="Unassembled WGS sequence"/>
</dbReference>
<sequence>MYDYNPNFGLSESYKPAAGTEAADIVGVDGLACAWINQTSGEIVEVAVANLPADRLTELKNAFVTSSNSVPTYGDPTKVEGYFELAQGVGQAQAFAGPYWISAASASFFEPGDAQPVVVAAIAGLGQ</sequence>
<reference evidence="1 2" key="1">
    <citation type="submission" date="2024-06" db="EMBL/GenBank/DDBJ databases">
        <title>Sorghum-associated microbial communities from plants grown in Nebraska, USA.</title>
        <authorList>
            <person name="Schachtman D."/>
        </authorList>
    </citation>
    <scope>NUCLEOTIDE SEQUENCE [LARGE SCALE GENOMIC DNA]</scope>
    <source>
        <strain evidence="1 2">2857</strain>
    </source>
</reference>
<proteinExistence type="predicted"/>